<evidence type="ECO:0000256" key="1">
    <source>
        <dbReference type="SAM" id="Phobius"/>
    </source>
</evidence>
<dbReference type="Proteomes" id="UP000291343">
    <property type="component" value="Unassembled WGS sequence"/>
</dbReference>
<dbReference type="EMBL" id="QKKF02000817">
    <property type="protein sequence ID" value="RZF48950.1"/>
    <property type="molecule type" value="Genomic_DNA"/>
</dbReference>
<feature type="transmembrane region" description="Helical" evidence="1">
    <location>
        <begin position="487"/>
        <end position="510"/>
    </location>
</feature>
<proteinExistence type="predicted"/>
<name>A0A482XUB9_LAOST</name>
<dbReference type="SMART" id="SM00703">
    <property type="entry name" value="NRF"/>
    <property type="match status" value="1"/>
</dbReference>
<dbReference type="InParanoid" id="A0A482XUB9"/>
<protein>
    <recommendedName>
        <fullName evidence="2">Nose resistant-to-fluoxetine protein N-terminal domain-containing protein</fullName>
    </recommendedName>
</protein>
<feature type="domain" description="Nose resistant-to-fluoxetine protein N-terminal" evidence="2">
    <location>
        <begin position="47"/>
        <end position="183"/>
    </location>
</feature>
<dbReference type="InterPro" id="IPR052728">
    <property type="entry name" value="O2_lipid_transport_reg"/>
</dbReference>
<dbReference type="OrthoDB" id="6590186at2759"/>
<comment type="caution">
    <text evidence="3">The sequence shown here is derived from an EMBL/GenBank/DDBJ whole genome shotgun (WGS) entry which is preliminary data.</text>
</comment>
<gene>
    <name evidence="3" type="ORF">LSTR_LSTR003026</name>
</gene>
<evidence type="ECO:0000313" key="3">
    <source>
        <dbReference type="EMBL" id="RZF48950.1"/>
    </source>
</evidence>
<dbReference type="AlphaFoldDB" id="A0A482XUB9"/>
<dbReference type="GO" id="GO:0016747">
    <property type="term" value="F:acyltransferase activity, transferring groups other than amino-acyl groups"/>
    <property type="evidence" value="ECO:0007669"/>
    <property type="project" value="InterPro"/>
</dbReference>
<keyword evidence="4" id="KW-1185">Reference proteome</keyword>
<keyword evidence="1" id="KW-0812">Transmembrane</keyword>
<feature type="transmembrane region" description="Helical" evidence="1">
    <location>
        <begin position="454"/>
        <end position="475"/>
    </location>
</feature>
<keyword evidence="1" id="KW-1133">Transmembrane helix</keyword>
<dbReference type="PANTHER" id="PTHR11161:SF0">
    <property type="entry name" value="O-ACYLTRANSFERASE LIKE PROTEIN"/>
    <property type="match status" value="1"/>
</dbReference>
<reference evidence="3 4" key="1">
    <citation type="journal article" date="2017" name="Gigascience">
        <title>Genome sequence of the small brown planthopper, Laodelphax striatellus.</title>
        <authorList>
            <person name="Zhu J."/>
            <person name="Jiang F."/>
            <person name="Wang X."/>
            <person name="Yang P."/>
            <person name="Bao Y."/>
            <person name="Zhao W."/>
            <person name="Wang W."/>
            <person name="Lu H."/>
            <person name="Wang Q."/>
            <person name="Cui N."/>
            <person name="Li J."/>
            <person name="Chen X."/>
            <person name="Luo L."/>
            <person name="Yu J."/>
            <person name="Kang L."/>
            <person name="Cui F."/>
        </authorList>
    </citation>
    <scope>NUCLEOTIDE SEQUENCE [LARGE SCALE GENOMIC DNA]</scope>
    <source>
        <strain evidence="3">Lst14</strain>
    </source>
</reference>
<organism evidence="3 4">
    <name type="scientific">Laodelphax striatellus</name>
    <name type="common">Small brown planthopper</name>
    <name type="synonym">Delphax striatella</name>
    <dbReference type="NCBI Taxonomy" id="195883"/>
    <lineage>
        <taxon>Eukaryota</taxon>
        <taxon>Metazoa</taxon>
        <taxon>Ecdysozoa</taxon>
        <taxon>Arthropoda</taxon>
        <taxon>Hexapoda</taxon>
        <taxon>Insecta</taxon>
        <taxon>Pterygota</taxon>
        <taxon>Neoptera</taxon>
        <taxon>Paraneoptera</taxon>
        <taxon>Hemiptera</taxon>
        <taxon>Auchenorrhyncha</taxon>
        <taxon>Fulgoroidea</taxon>
        <taxon>Delphacidae</taxon>
        <taxon>Criomorphinae</taxon>
        <taxon>Laodelphax</taxon>
    </lineage>
</organism>
<feature type="transmembrane region" description="Helical" evidence="1">
    <location>
        <begin position="642"/>
        <end position="667"/>
    </location>
</feature>
<sequence>GHSSDSFRGRLEQIPERLQILTRGLWGEGGIPRWLTDVYAPVHSTPNSLCQQQSHIYKEALQNFSLWAFQMFDSSSKLQSGILYAHFKDLGSFDECIDVDPISPFKVQQCLVELRGIVKYPKVPGDLDDVETIVGGLPLLKPHLGLSMGVPASCNRSDLLLHYNEVFSHLNLTPIINQYSCSTKDPSPIYLFDWVMGLWKLLECFSTRRTLCHIVSKKDPNKPLASLRGLRFLCVLWIVYSHNYACVAFQPALNWIHIYSMMESLSGAIFLNGKCAVDLFLVMTGLLLCYTFLDMMESGKKFNLWLFYLHRIVRRLDSNIHILSLYRSTRMEFDSSNQNQLKINGPLFFLEFCLHEWNRDHWWTNMLFINNYVHTDRQCNPQTWYLAVDMQLYLLSPLVLFPVYKSRIFRKVGLPLLVLISILISFFISYSNQIPAGSIIARDLQTMESYSTEYITTHTRFGSWVIGIGLGYLLYQTKNTKIKLSKLTVACCWLFSAVVCTTIVFGITYFNQPNREYNRVQSAIYTSLHSSLWSLATGWMIFAAETGYAGEIILLQEPHTMPTSNIRNLHASNWLLVVCCHQQKGALSCPVSCRIGWEGPLGRRTAPGEFRERGKEPPKGGYTPVGSLQDVGALSLCLPFHMVMMLGVVVLTAASGLLFSVLFELPFMNIEYLLTRRELVHVRWGIIRLSDRRNHDQRISAQRTSRIEGYREEGILRIGGLGFCSVELQ</sequence>
<dbReference type="Pfam" id="PF20146">
    <property type="entry name" value="NRF"/>
    <property type="match status" value="1"/>
</dbReference>
<dbReference type="InterPro" id="IPR002656">
    <property type="entry name" value="Acyl_transf_3_dom"/>
</dbReference>
<dbReference type="InterPro" id="IPR006621">
    <property type="entry name" value="Nose-resist-to-fluoxetine_N"/>
</dbReference>
<feature type="transmembrane region" description="Helical" evidence="1">
    <location>
        <begin position="232"/>
        <end position="256"/>
    </location>
</feature>
<feature type="transmembrane region" description="Helical" evidence="1">
    <location>
        <begin position="276"/>
        <end position="293"/>
    </location>
</feature>
<accession>A0A482XUB9</accession>
<keyword evidence="1" id="KW-0472">Membrane</keyword>
<evidence type="ECO:0000259" key="2">
    <source>
        <dbReference type="SMART" id="SM00703"/>
    </source>
</evidence>
<dbReference type="Pfam" id="PF01757">
    <property type="entry name" value="Acyl_transf_3"/>
    <property type="match status" value="1"/>
</dbReference>
<dbReference type="FunCoup" id="A0A482XUB9">
    <property type="interactions" value="7"/>
</dbReference>
<evidence type="ECO:0000313" key="4">
    <source>
        <dbReference type="Proteomes" id="UP000291343"/>
    </source>
</evidence>
<feature type="non-terminal residue" evidence="3">
    <location>
        <position position="1"/>
    </location>
</feature>
<dbReference type="PANTHER" id="PTHR11161">
    <property type="entry name" value="O-ACYLTRANSFERASE"/>
    <property type="match status" value="1"/>
</dbReference>
<feature type="transmembrane region" description="Helical" evidence="1">
    <location>
        <begin position="414"/>
        <end position="434"/>
    </location>
</feature>